<accession>A0A183K0V8</accession>
<sequence>MIWLNCDYNCYKSCISQFDNDDFLKFYLLEHWSSLIPIDNNNNNNNNNSNNNNNVIATVTIGYLYGYITTILICK</sequence>
<evidence type="ECO:0000313" key="4">
    <source>
        <dbReference type="WBParaSite" id="SCUD_0000862101-mRNA-1"/>
    </source>
</evidence>
<keyword evidence="1" id="KW-1133">Transmembrane helix</keyword>
<dbReference type="Proteomes" id="UP000279833">
    <property type="component" value="Unassembled WGS sequence"/>
</dbReference>
<keyword evidence="3" id="KW-1185">Reference proteome</keyword>
<evidence type="ECO:0000313" key="2">
    <source>
        <dbReference type="EMBL" id="VDP31693.1"/>
    </source>
</evidence>
<dbReference type="AlphaFoldDB" id="A0A183K0V8"/>
<proteinExistence type="predicted"/>
<name>A0A183K0V8_9TREM</name>
<evidence type="ECO:0000256" key="1">
    <source>
        <dbReference type="SAM" id="Phobius"/>
    </source>
</evidence>
<keyword evidence="1" id="KW-0472">Membrane</keyword>
<dbReference type="EMBL" id="UZAK01032831">
    <property type="protein sequence ID" value="VDP31693.1"/>
    <property type="molecule type" value="Genomic_DNA"/>
</dbReference>
<gene>
    <name evidence="2" type="ORF">SCUD_LOCUS8621</name>
</gene>
<keyword evidence="1" id="KW-0812">Transmembrane</keyword>
<protein>
    <submittedName>
        <fullName evidence="4">Transmembrane protein</fullName>
    </submittedName>
</protein>
<organism evidence="4">
    <name type="scientific">Schistosoma curassoni</name>
    <dbReference type="NCBI Taxonomy" id="6186"/>
    <lineage>
        <taxon>Eukaryota</taxon>
        <taxon>Metazoa</taxon>
        <taxon>Spiralia</taxon>
        <taxon>Lophotrochozoa</taxon>
        <taxon>Platyhelminthes</taxon>
        <taxon>Trematoda</taxon>
        <taxon>Digenea</taxon>
        <taxon>Strigeidida</taxon>
        <taxon>Schistosomatoidea</taxon>
        <taxon>Schistosomatidae</taxon>
        <taxon>Schistosoma</taxon>
    </lineage>
</organism>
<dbReference type="WBParaSite" id="SCUD_0000862101-mRNA-1">
    <property type="protein sequence ID" value="SCUD_0000862101-mRNA-1"/>
    <property type="gene ID" value="SCUD_0000862101"/>
</dbReference>
<feature type="transmembrane region" description="Helical" evidence="1">
    <location>
        <begin position="55"/>
        <end position="74"/>
    </location>
</feature>
<reference evidence="4" key="1">
    <citation type="submission" date="2016-06" db="UniProtKB">
        <authorList>
            <consortium name="WormBaseParasite"/>
        </authorList>
    </citation>
    <scope>IDENTIFICATION</scope>
</reference>
<reference evidence="2 3" key="2">
    <citation type="submission" date="2018-11" db="EMBL/GenBank/DDBJ databases">
        <authorList>
            <consortium name="Pathogen Informatics"/>
        </authorList>
    </citation>
    <scope>NUCLEOTIDE SEQUENCE [LARGE SCALE GENOMIC DNA]</scope>
    <source>
        <strain evidence="2">Dakar</strain>
        <strain evidence="3">Dakar, Senegal</strain>
    </source>
</reference>
<evidence type="ECO:0000313" key="3">
    <source>
        <dbReference type="Proteomes" id="UP000279833"/>
    </source>
</evidence>